<sequence length="71" mass="7756">MKNLITRMRSNRKFAIFVLVASTVLFSAASALWQAGEAGSLLLKLLCPLVLLLAMAGQLLALMTLLQKPRK</sequence>
<accession>A0A2S5DF65</accession>
<reference evidence="3" key="1">
    <citation type="submission" date="2018-02" db="EMBL/GenBank/DDBJ databases">
        <authorList>
            <person name="O'Hara-Hanley K."/>
            <person name="Soby S."/>
        </authorList>
    </citation>
    <scope>NUCLEOTIDE SEQUENCE [LARGE SCALE GENOMIC DNA]</scope>
    <source>
        <strain evidence="3">MWU14-2602</strain>
    </source>
</reference>
<dbReference type="EMBL" id="PQWB01000048">
    <property type="protein sequence ID" value="POZ61694.1"/>
    <property type="molecule type" value="Genomic_DNA"/>
</dbReference>
<proteinExistence type="predicted"/>
<comment type="caution">
    <text evidence="2">The sequence shown here is derived from an EMBL/GenBank/DDBJ whole genome shotgun (WGS) entry which is preliminary data.</text>
</comment>
<evidence type="ECO:0000313" key="2">
    <source>
        <dbReference type="EMBL" id="POZ61694.1"/>
    </source>
</evidence>
<dbReference type="AlphaFoldDB" id="A0A2S5DF65"/>
<evidence type="ECO:0000256" key="1">
    <source>
        <dbReference type="SAM" id="Phobius"/>
    </source>
</evidence>
<keyword evidence="1" id="KW-0812">Transmembrane</keyword>
<gene>
    <name evidence="2" type="ORF">C2I19_12330</name>
</gene>
<feature type="transmembrane region" description="Helical" evidence="1">
    <location>
        <begin position="41"/>
        <end position="66"/>
    </location>
</feature>
<organism evidence="2 3">
    <name type="scientific">Chromobacterium alticapitis</name>
    <dbReference type="NCBI Taxonomy" id="2073169"/>
    <lineage>
        <taxon>Bacteria</taxon>
        <taxon>Pseudomonadati</taxon>
        <taxon>Pseudomonadota</taxon>
        <taxon>Betaproteobacteria</taxon>
        <taxon>Neisseriales</taxon>
        <taxon>Chromobacteriaceae</taxon>
        <taxon>Chromobacterium</taxon>
    </lineage>
</organism>
<name>A0A2S5DF65_9NEIS</name>
<dbReference type="RefSeq" id="WP_103902989.1">
    <property type="nucleotide sequence ID" value="NZ_PQWB01000048.1"/>
</dbReference>
<protein>
    <submittedName>
        <fullName evidence="2">Uncharacterized protein</fullName>
    </submittedName>
</protein>
<keyword evidence="1" id="KW-0472">Membrane</keyword>
<keyword evidence="3" id="KW-1185">Reference proteome</keyword>
<keyword evidence="1" id="KW-1133">Transmembrane helix</keyword>
<dbReference type="Proteomes" id="UP000237082">
    <property type="component" value="Unassembled WGS sequence"/>
</dbReference>
<evidence type="ECO:0000313" key="3">
    <source>
        <dbReference type="Proteomes" id="UP000237082"/>
    </source>
</evidence>